<gene>
    <name evidence="1" type="ORF">K8U77_04550</name>
</gene>
<reference evidence="1" key="1">
    <citation type="journal article" date="2021" name="PeerJ">
        <title>Extensive microbial diversity within the chicken gut microbiome revealed by metagenomics and culture.</title>
        <authorList>
            <person name="Gilroy R."/>
            <person name="Ravi A."/>
            <person name="Getino M."/>
            <person name="Pursley I."/>
            <person name="Horton D.L."/>
            <person name="Alikhan N.F."/>
            <person name="Baker D."/>
            <person name="Gharbi K."/>
            <person name="Hall N."/>
            <person name="Watson M."/>
            <person name="Adriaenssens E.M."/>
            <person name="Foster-Nyarko E."/>
            <person name="Jarju S."/>
            <person name="Secka A."/>
            <person name="Antonio M."/>
            <person name="Oren A."/>
            <person name="Chaudhuri R.R."/>
            <person name="La Ragione R."/>
            <person name="Hildebrand F."/>
            <person name="Pallen M.J."/>
        </authorList>
    </citation>
    <scope>NUCLEOTIDE SEQUENCE</scope>
    <source>
        <strain evidence="1">ChiGjej6B6-11269</strain>
    </source>
</reference>
<sequence length="61" mass="6980">AKLKRDRTLRARLRTDRKRRDGLLFESAQGEARLFRAPSFADKAPLYANSNLNRPLQPQGA</sequence>
<evidence type="ECO:0000313" key="1">
    <source>
        <dbReference type="EMBL" id="HJF65372.1"/>
    </source>
</evidence>
<dbReference type="EMBL" id="DYWI01000078">
    <property type="protein sequence ID" value="HJF65372.1"/>
    <property type="molecule type" value="Genomic_DNA"/>
</dbReference>
<dbReference type="AlphaFoldDB" id="A0A9D3A177"/>
<proteinExistence type="predicted"/>
<name>A0A9D3A177_9ACTN</name>
<reference evidence="1" key="2">
    <citation type="submission" date="2021-09" db="EMBL/GenBank/DDBJ databases">
        <authorList>
            <person name="Gilroy R."/>
        </authorList>
    </citation>
    <scope>NUCLEOTIDE SEQUENCE</scope>
    <source>
        <strain evidence="1">ChiGjej6B6-11269</strain>
    </source>
</reference>
<organism evidence="1 2">
    <name type="scientific">Slackia equolifaciens</name>
    <dbReference type="NCBI Taxonomy" id="498718"/>
    <lineage>
        <taxon>Bacteria</taxon>
        <taxon>Bacillati</taxon>
        <taxon>Actinomycetota</taxon>
        <taxon>Coriobacteriia</taxon>
        <taxon>Eggerthellales</taxon>
        <taxon>Eggerthellaceae</taxon>
        <taxon>Slackia</taxon>
    </lineage>
</organism>
<evidence type="ECO:0000313" key="2">
    <source>
        <dbReference type="Proteomes" id="UP000786989"/>
    </source>
</evidence>
<protein>
    <submittedName>
        <fullName evidence="1">Uncharacterized protein</fullName>
    </submittedName>
</protein>
<accession>A0A9D3A177</accession>
<comment type="caution">
    <text evidence="1">The sequence shown here is derived from an EMBL/GenBank/DDBJ whole genome shotgun (WGS) entry which is preliminary data.</text>
</comment>
<dbReference type="Proteomes" id="UP000786989">
    <property type="component" value="Unassembled WGS sequence"/>
</dbReference>
<feature type="non-terminal residue" evidence="1">
    <location>
        <position position="1"/>
    </location>
</feature>